<feature type="compositionally biased region" description="Basic and acidic residues" evidence="1">
    <location>
        <begin position="10"/>
        <end position="36"/>
    </location>
</feature>
<evidence type="ECO:0000256" key="1">
    <source>
        <dbReference type="SAM" id="MobiDB-lite"/>
    </source>
</evidence>
<dbReference type="Proteomes" id="UP001497644">
    <property type="component" value="Chromosome 10"/>
</dbReference>
<feature type="region of interest" description="Disordered" evidence="1">
    <location>
        <begin position="1"/>
        <end position="67"/>
    </location>
</feature>
<dbReference type="AlphaFoldDB" id="A0AAV2N7M8"/>
<accession>A0AAV2N7M8</accession>
<feature type="compositionally biased region" description="Basic and acidic residues" evidence="1">
    <location>
        <begin position="48"/>
        <end position="59"/>
    </location>
</feature>
<dbReference type="EMBL" id="OZ034833">
    <property type="protein sequence ID" value="CAL1675165.1"/>
    <property type="molecule type" value="Genomic_DNA"/>
</dbReference>
<protein>
    <submittedName>
        <fullName evidence="2">Uncharacterized protein</fullName>
    </submittedName>
</protein>
<proteinExistence type="predicted"/>
<name>A0AAV2N7M8_9HYME</name>
<sequence length="102" mass="11559">MAGNRRGAWRRNEDREWKDEASEVEEGRKRARERGESWGWRTASMEENETRGRGKRGEGRALSARGRGFKRNQFRVAVQSNVTPAAAGVNVGRNSNFTPGPR</sequence>
<evidence type="ECO:0000313" key="3">
    <source>
        <dbReference type="Proteomes" id="UP001497644"/>
    </source>
</evidence>
<organism evidence="2 3">
    <name type="scientific">Lasius platythorax</name>
    <dbReference type="NCBI Taxonomy" id="488582"/>
    <lineage>
        <taxon>Eukaryota</taxon>
        <taxon>Metazoa</taxon>
        <taxon>Ecdysozoa</taxon>
        <taxon>Arthropoda</taxon>
        <taxon>Hexapoda</taxon>
        <taxon>Insecta</taxon>
        <taxon>Pterygota</taxon>
        <taxon>Neoptera</taxon>
        <taxon>Endopterygota</taxon>
        <taxon>Hymenoptera</taxon>
        <taxon>Apocrita</taxon>
        <taxon>Aculeata</taxon>
        <taxon>Formicoidea</taxon>
        <taxon>Formicidae</taxon>
        <taxon>Formicinae</taxon>
        <taxon>Lasius</taxon>
        <taxon>Lasius</taxon>
    </lineage>
</organism>
<gene>
    <name evidence="2" type="ORF">LPLAT_LOCUS1649</name>
</gene>
<keyword evidence="3" id="KW-1185">Reference proteome</keyword>
<reference evidence="2" key="1">
    <citation type="submission" date="2024-04" db="EMBL/GenBank/DDBJ databases">
        <authorList>
            <consortium name="Molecular Ecology Group"/>
        </authorList>
    </citation>
    <scope>NUCLEOTIDE SEQUENCE</scope>
</reference>
<evidence type="ECO:0000313" key="2">
    <source>
        <dbReference type="EMBL" id="CAL1675165.1"/>
    </source>
</evidence>